<feature type="domain" description="Fe-S metabolism associated" evidence="2">
    <location>
        <begin position="17"/>
        <end position="135"/>
    </location>
</feature>
<name>A0A1E5QIZ8_9CYAN</name>
<protein>
    <submittedName>
        <fullName evidence="3">Cysteine desufuration protein SufE</fullName>
    </submittedName>
</protein>
<dbReference type="PANTHER" id="PTHR43597">
    <property type="entry name" value="SULFUR ACCEPTOR PROTEIN CSDE"/>
    <property type="match status" value="1"/>
</dbReference>
<dbReference type="InterPro" id="IPR003808">
    <property type="entry name" value="Fe-S_metab-assoc_dom"/>
</dbReference>
<organism evidence="3">
    <name type="scientific">Desertifilum tharense IPPAS B-1220</name>
    <dbReference type="NCBI Taxonomy" id="1781255"/>
    <lineage>
        <taxon>Bacteria</taxon>
        <taxon>Bacillati</taxon>
        <taxon>Cyanobacteriota</taxon>
        <taxon>Cyanophyceae</taxon>
        <taxon>Desertifilales</taxon>
        <taxon>Desertifilaceae</taxon>
        <taxon>Desertifilum</taxon>
    </lineage>
</organism>
<reference evidence="3" key="1">
    <citation type="submission" date="2016-09" db="EMBL/GenBank/DDBJ databases">
        <title>Draft genome of thermotolerant cyanobacterium Desertifilum sp. strain IPPAS B-1220.</title>
        <authorList>
            <person name="Sinetova M.A."/>
            <person name="Bolakhan K."/>
            <person name="Zayadan B.K."/>
            <person name="Mironov K.S."/>
            <person name="Ustinova V."/>
            <person name="Kupriyanova E.V."/>
            <person name="Sidorov R.A."/>
            <person name="Skrypnik A.N."/>
            <person name="Gogoleva N.E."/>
            <person name="Gogolev Y.V."/>
            <person name="Los D.A."/>
        </authorList>
    </citation>
    <scope>NUCLEOTIDE SEQUENCE [LARGE SCALE GENOMIC DNA]</scope>
    <source>
        <strain evidence="3">IPPAS B-1220</strain>
    </source>
</reference>
<dbReference type="AlphaFoldDB" id="A0A1E5QIZ8"/>
<dbReference type="Gene3D" id="3.90.1010.10">
    <property type="match status" value="1"/>
</dbReference>
<evidence type="ECO:0000313" key="3">
    <source>
        <dbReference type="EMBL" id="OEJ74659.1"/>
    </source>
</evidence>
<dbReference type="PANTHER" id="PTHR43597:SF5">
    <property type="entry name" value="SUFE-LIKE PROTEIN 2, CHLOROPLASTIC"/>
    <property type="match status" value="1"/>
</dbReference>
<dbReference type="SUPFAM" id="SSF82649">
    <property type="entry name" value="SufE/NifU"/>
    <property type="match status" value="1"/>
</dbReference>
<dbReference type="STRING" id="1781255.BH720_13385"/>
<dbReference type="EMBL" id="MJGC01000063">
    <property type="protein sequence ID" value="OEJ74659.1"/>
    <property type="molecule type" value="Genomic_DNA"/>
</dbReference>
<comment type="caution">
    <text evidence="3">The sequence shown here is derived from an EMBL/GenBank/DDBJ whole genome shotgun (WGS) entry which is preliminary data.</text>
</comment>
<comment type="similarity">
    <text evidence="1">Belongs to the SufE family.</text>
</comment>
<dbReference type="RefSeq" id="WP_069967716.1">
    <property type="nucleotide sequence ID" value="NZ_CM124774.1"/>
</dbReference>
<evidence type="ECO:0000259" key="2">
    <source>
        <dbReference type="Pfam" id="PF02657"/>
    </source>
</evidence>
<accession>A0A1E5QIZ8</accession>
<evidence type="ECO:0000256" key="1">
    <source>
        <dbReference type="ARBA" id="ARBA00010282"/>
    </source>
</evidence>
<dbReference type="Pfam" id="PF02657">
    <property type="entry name" value="SufE"/>
    <property type="match status" value="1"/>
</dbReference>
<dbReference type="OrthoDB" id="542067at2"/>
<gene>
    <name evidence="3" type="ORF">BH720_13385</name>
</gene>
<sequence>MSTSASPLPASLERLVNRLQHASTPKQRYEYLLWLAQRLPPFPESEKIPENKVPGCVSQVYLTAHSESDTIILQGDSDAQITKGLVALLIEGVKGLSAQEIQQLTPDFIARTGLEISLTPSRVNGFYNIFKALQNKVSLAQKASALFLD</sequence>
<proteinExistence type="inferred from homology"/>